<reference evidence="1" key="1">
    <citation type="submission" date="2019-07" db="EMBL/GenBank/DDBJ databases">
        <title>Toxilogical consequences of a new and cryptic species of cyanobacteria (Komarekiella delphini-convector) recovered from the epidermis of a bottlenose dolphin and 1500 ft. in the air.</title>
        <authorList>
            <person name="Brown A.O."/>
            <person name="Dvorak P."/>
            <person name="Villanueva C.D."/>
            <person name="Foss A.J."/>
            <person name="Garvey A.D."/>
            <person name="Gibson Q.A."/>
            <person name="Johansen J.R."/>
            <person name="Casamatta D.A."/>
        </authorList>
    </citation>
    <scope>NUCLEOTIDE SEQUENCE</scope>
    <source>
        <strain evidence="1">SJRDD-AB1</strain>
    </source>
</reference>
<evidence type="ECO:0000313" key="1">
    <source>
        <dbReference type="EMBL" id="MBD6619266.1"/>
    </source>
</evidence>
<proteinExistence type="predicted"/>
<organism evidence="1 2">
    <name type="scientific">Komarekiella delphini-convector SJRDD-AB1</name>
    <dbReference type="NCBI Taxonomy" id="2593771"/>
    <lineage>
        <taxon>Bacteria</taxon>
        <taxon>Bacillati</taxon>
        <taxon>Cyanobacteriota</taxon>
        <taxon>Cyanophyceae</taxon>
        <taxon>Nostocales</taxon>
        <taxon>Nostocaceae</taxon>
        <taxon>Komarekiella</taxon>
        <taxon>Komarekiella delphini-convector</taxon>
    </lineage>
</organism>
<dbReference type="AlphaFoldDB" id="A0AA40T1K2"/>
<name>A0AA40T1K2_9NOST</name>
<dbReference type="RefSeq" id="WP_191760459.1">
    <property type="nucleotide sequence ID" value="NZ_VJXY01000038.1"/>
</dbReference>
<dbReference type="EMBL" id="VJXY01000038">
    <property type="protein sequence ID" value="MBD6619266.1"/>
    <property type="molecule type" value="Genomic_DNA"/>
</dbReference>
<comment type="caution">
    <text evidence="1">The sequence shown here is derived from an EMBL/GenBank/DDBJ whole genome shotgun (WGS) entry which is preliminary data.</text>
</comment>
<sequence length="96" mass="11175">MPTAVNYALYQLQIFHVREQHSALVDAIVFIYTVYRDIRLYSCKNANKVKNEPQMNTDKHRINYLCSSVFFCKAPPLEFAAEPYGEHFHSMTGNEV</sequence>
<keyword evidence="2" id="KW-1185">Reference proteome</keyword>
<protein>
    <submittedName>
        <fullName evidence="1">Uncharacterized protein</fullName>
    </submittedName>
</protein>
<gene>
    <name evidence="1" type="ORF">FNW02_26420</name>
</gene>
<accession>A0AA40T1K2</accession>
<evidence type="ECO:0000313" key="2">
    <source>
        <dbReference type="Proteomes" id="UP001165986"/>
    </source>
</evidence>
<dbReference type="Proteomes" id="UP001165986">
    <property type="component" value="Unassembled WGS sequence"/>
</dbReference>